<dbReference type="InterPro" id="IPR004358">
    <property type="entry name" value="Sig_transdc_His_kin-like_C"/>
</dbReference>
<protein>
    <recommendedName>
        <fullName evidence="2">histidine kinase</fullName>
        <ecNumber evidence="2">2.7.13.3</ecNumber>
    </recommendedName>
</protein>
<dbReference type="PROSITE" id="PS50109">
    <property type="entry name" value="HIS_KIN"/>
    <property type="match status" value="1"/>
</dbReference>
<sequence>MVSSIASPPATPTPVEKIADALQHVNPLQGMPFEDRLWLAQHGEEVVASPGDVLFEETTPADRMMMILKGEIHVHRSRSGTIPIFIGRTGQMTGLLPYSRMKTFGGHGVAATKVWALIVHKSLFPQMLEAIPSMSQRVVSTLLDRVREVTRIEQQAEKLTALGKLAGNLAHELNNPASAAQRAASGLMTELRANRRNRFKLVNLCLTEEQTRAVEEWEHNIFEREPVEHRDAGELIQHEEALRKWLNALPCEDAWDLAPNLAEHGVTIAELDKLHTILEANGTCVTLQYFARYLRSTRSVETLIASTARIFDLISAIKTYSNMDRAAILDVDVPAGLDATVQMLQSRMRNVTVERDYQANVPLISAYGAELNQVWTALIENALDAMAEVSGPRTLKLVCRVEGELLLVEICDNGPGIPPELQDRVFEPFFTTKPPGHALGLGLDHAMRVVRKHRGYLEVRSEPGNTRFRVRLPLNQFEAY</sequence>
<dbReference type="PRINTS" id="PR00344">
    <property type="entry name" value="BCTRLSENSOR"/>
</dbReference>
<dbReference type="SUPFAM" id="SSF55874">
    <property type="entry name" value="ATPase domain of HSP90 chaperone/DNA topoisomerase II/histidine kinase"/>
    <property type="match status" value="1"/>
</dbReference>
<keyword evidence="5" id="KW-0547">Nucleotide-binding</keyword>
<evidence type="ECO:0000313" key="6">
    <source>
        <dbReference type="Proteomes" id="UP001059380"/>
    </source>
</evidence>
<feature type="domain" description="Histidine kinase" evidence="4">
    <location>
        <begin position="300"/>
        <end position="476"/>
    </location>
</feature>
<dbReference type="Proteomes" id="UP001059380">
    <property type="component" value="Chromosome"/>
</dbReference>
<dbReference type="SMART" id="SM00387">
    <property type="entry name" value="HATPase_c"/>
    <property type="match status" value="1"/>
</dbReference>
<keyword evidence="6" id="KW-1185">Reference proteome</keyword>
<organism evidence="5 6">
    <name type="scientific">Occallatibacter riparius</name>
    <dbReference type="NCBI Taxonomy" id="1002689"/>
    <lineage>
        <taxon>Bacteria</taxon>
        <taxon>Pseudomonadati</taxon>
        <taxon>Acidobacteriota</taxon>
        <taxon>Terriglobia</taxon>
        <taxon>Terriglobales</taxon>
        <taxon>Acidobacteriaceae</taxon>
        <taxon>Occallatibacter</taxon>
    </lineage>
</organism>
<dbReference type="InterPro" id="IPR018490">
    <property type="entry name" value="cNMP-bd_dom_sf"/>
</dbReference>
<dbReference type="InterPro" id="IPR000595">
    <property type="entry name" value="cNMP-bd_dom"/>
</dbReference>
<dbReference type="KEGG" id="orp:MOP44_17150"/>
<evidence type="ECO:0000256" key="1">
    <source>
        <dbReference type="ARBA" id="ARBA00000085"/>
    </source>
</evidence>
<dbReference type="InterPro" id="IPR003594">
    <property type="entry name" value="HATPase_dom"/>
</dbReference>
<dbReference type="SUPFAM" id="SSF51206">
    <property type="entry name" value="cAMP-binding domain-like"/>
    <property type="match status" value="1"/>
</dbReference>
<dbReference type="PANTHER" id="PTHR43065">
    <property type="entry name" value="SENSOR HISTIDINE KINASE"/>
    <property type="match status" value="1"/>
</dbReference>
<dbReference type="InterPro" id="IPR036890">
    <property type="entry name" value="HATPase_C_sf"/>
</dbReference>
<dbReference type="EC" id="2.7.13.3" evidence="2"/>
<dbReference type="AlphaFoldDB" id="A0A9J7BIH7"/>
<accession>A0A9J7BIH7</accession>
<dbReference type="Pfam" id="PF02518">
    <property type="entry name" value="HATPase_c"/>
    <property type="match status" value="1"/>
</dbReference>
<dbReference type="PANTHER" id="PTHR43065:SF48">
    <property type="entry name" value="HISTIDINE KINASE"/>
    <property type="match status" value="1"/>
</dbReference>
<dbReference type="InterPro" id="IPR014710">
    <property type="entry name" value="RmlC-like_jellyroll"/>
</dbReference>
<evidence type="ECO:0000259" key="3">
    <source>
        <dbReference type="PROSITE" id="PS50042"/>
    </source>
</evidence>
<reference evidence="5" key="1">
    <citation type="submission" date="2021-04" db="EMBL/GenBank/DDBJ databases">
        <title>Phylogenetic analysis of Acidobacteriaceae.</title>
        <authorList>
            <person name="Qiu L."/>
            <person name="Zhang Q."/>
        </authorList>
    </citation>
    <scope>NUCLEOTIDE SEQUENCE</scope>
    <source>
        <strain evidence="5">DSM 25168</strain>
    </source>
</reference>
<evidence type="ECO:0000313" key="5">
    <source>
        <dbReference type="EMBL" id="UWZ82297.1"/>
    </source>
</evidence>
<dbReference type="CDD" id="cd00038">
    <property type="entry name" value="CAP_ED"/>
    <property type="match status" value="1"/>
</dbReference>
<dbReference type="GO" id="GO:0005524">
    <property type="term" value="F:ATP binding"/>
    <property type="evidence" value="ECO:0007669"/>
    <property type="project" value="UniProtKB-KW"/>
</dbReference>
<evidence type="ECO:0000256" key="2">
    <source>
        <dbReference type="ARBA" id="ARBA00012438"/>
    </source>
</evidence>
<dbReference type="Gene3D" id="2.60.120.10">
    <property type="entry name" value="Jelly Rolls"/>
    <property type="match status" value="1"/>
</dbReference>
<gene>
    <name evidence="5" type="ORF">MOP44_17150</name>
</gene>
<name>A0A9J7BIH7_9BACT</name>
<dbReference type="InterPro" id="IPR005467">
    <property type="entry name" value="His_kinase_dom"/>
</dbReference>
<feature type="domain" description="Cyclic nucleotide-binding" evidence="3">
    <location>
        <begin position="27"/>
        <end position="145"/>
    </location>
</feature>
<dbReference type="RefSeq" id="WP_260791480.1">
    <property type="nucleotide sequence ID" value="NZ_CP093313.1"/>
</dbReference>
<keyword evidence="5" id="KW-0067">ATP-binding</keyword>
<dbReference type="EMBL" id="CP093313">
    <property type="protein sequence ID" value="UWZ82297.1"/>
    <property type="molecule type" value="Genomic_DNA"/>
</dbReference>
<comment type="catalytic activity">
    <reaction evidence="1">
        <text>ATP + protein L-histidine = ADP + protein N-phospho-L-histidine.</text>
        <dbReference type="EC" id="2.7.13.3"/>
    </reaction>
</comment>
<proteinExistence type="predicted"/>
<dbReference type="PROSITE" id="PS50042">
    <property type="entry name" value="CNMP_BINDING_3"/>
    <property type="match status" value="1"/>
</dbReference>
<dbReference type="Gene3D" id="3.30.565.10">
    <property type="entry name" value="Histidine kinase-like ATPase, C-terminal domain"/>
    <property type="match status" value="1"/>
</dbReference>
<dbReference type="Gene3D" id="1.10.287.130">
    <property type="match status" value="1"/>
</dbReference>
<dbReference type="GO" id="GO:0004673">
    <property type="term" value="F:protein histidine kinase activity"/>
    <property type="evidence" value="ECO:0007669"/>
    <property type="project" value="UniProtKB-EC"/>
</dbReference>
<evidence type="ECO:0000259" key="4">
    <source>
        <dbReference type="PROSITE" id="PS50109"/>
    </source>
</evidence>